<keyword evidence="3" id="KW-1185">Reference proteome</keyword>
<reference evidence="2" key="2">
    <citation type="submission" date="2021-01" db="EMBL/GenBank/DDBJ databases">
        <authorList>
            <person name="Schikora-Tamarit M.A."/>
        </authorList>
    </citation>
    <scope>NUCLEOTIDE SEQUENCE</scope>
    <source>
        <strain evidence="2">CBS6075</strain>
    </source>
</reference>
<organism evidence="2 3">
    <name type="scientific">Ogataea philodendri</name>
    <dbReference type="NCBI Taxonomy" id="1378263"/>
    <lineage>
        <taxon>Eukaryota</taxon>
        <taxon>Fungi</taxon>
        <taxon>Dikarya</taxon>
        <taxon>Ascomycota</taxon>
        <taxon>Saccharomycotina</taxon>
        <taxon>Pichiomycetes</taxon>
        <taxon>Pichiales</taxon>
        <taxon>Pichiaceae</taxon>
        <taxon>Ogataea</taxon>
    </lineage>
</organism>
<dbReference type="EMBL" id="JAEUBE010000352">
    <property type="protein sequence ID" value="KAH3664044.1"/>
    <property type="molecule type" value="Genomic_DNA"/>
</dbReference>
<accession>A0A9P8P2V5</accession>
<name>A0A9P8P2V5_9ASCO</name>
<proteinExistence type="predicted"/>
<evidence type="ECO:0000313" key="2">
    <source>
        <dbReference type="EMBL" id="KAH3664044.1"/>
    </source>
</evidence>
<protein>
    <submittedName>
        <fullName evidence="2">Uncharacterized protein</fullName>
    </submittedName>
</protein>
<comment type="caution">
    <text evidence="2">The sequence shown here is derived from an EMBL/GenBank/DDBJ whole genome shotgun (WGS) entry which is preliminary data.</text>
</comment>
<evidence type="ECO:0000256" key="1">
    <source>
        <dbReference type="SAM" id="MobiDB-lite"/>
    </source>
</evidence>
<dbReference type="RefSeq" id="XP_046060324.1">
    <property type="nucleotide sequence ID" value="XM_046205871.1"/>
</dbReference>
<gene>
    <name evidence="2" type="ORF">OGAPHI_004758</name>
</gene>
<sequence length="191" mass="21380">MSCQTVSKGELKLILNNIDDTDLGSTKRFTNTGTQQADRTSTKNNQSVTNGQFCKTISTSIKKLVLVINFAEEIHGVGENHKQNTSSWSESQNLWQESFIQSTETFFLHDKGKRWEGPVVFSSNTLNLWSVLNTGLDNIEWGVEQSTNSSSNGTRDQIVNSLLGWGFSLWQQRSNLENDTEITCIPDNVSP</sequence>
<dbReference type="AlphaFoldDB" id="A0A9P8P2V5"/>
<dbReference type="GeneID" id="70236723"/>
<dbReference type="Proteomes" id="UP000769157">
    <property type="component" value="Unassembled WGS sequence"/>
</dbReference>
<feature type="region of interest" description="Disordered" evidence="1">
    <location>
        <begin position="25"/>
        <end position="45"/>
    </location>
</feature>
<evidence type="ECO:0000313" key="3">
    <source>
        <dbReference type="Proteomes" id="UP000769157"/>
    </source>
</evidence>
<reference evidence="2" key="1">
    <citation type="journal article" date="2021" name="Open Biol.">
        <title>Shared evolutionary footprints suggest mitochondrial oxidative damage underlies multiple complex I losses in fungi.</title>
        <authorList>
            <person name="Schikora-Tamarit M.A."/>
            <person name="Marcet-Houben M."/>
            <person name="Nosek J."/>
            <person name="Gabaldon T."/>
        </authorList>
    </citation>
    <scope>NUCLEOTIDE SEQUENCE</scope>
    <source>
        <strain evidence="2">CBS6075</strain>
    </source>
</reference>